<evidence type="ECO:0000256" key="4">
    <source>
        <dbReference type="ARBA" id="ARBA00022723"/>
    </source>
</evidence>
<dbReference type="Gene3D" id="3.30.830.10">
    <property type="entry name" value="Metalloenzyme, LuxS/M16 peptidase-like"/>
    <property type="match status" value="4"/>
</dbReference>
<keyword evidence="9" id="KW-0732">Signal</keyword>
<evidence type="ECO:0000259" key="10">
    <source>
        <dbReference type="Pfam" id="PF00675"/>
    </source>
</evidence>
<dbReference type="Proteomes" id="UP000663918">
    <property type="component" value="Chromosome"/>
</dbReference>
<evidence type="ECO:0000256" key="1">
    <source>
        <dbReference type="ARBA" id="ARBA00001947"/>
    </source>
</evidence>
<dbReference type="InterPro" id="IPR001431">
    <property type="entry name" value="Pept_M16_Zn_BS"/>
</dbReference>
<keyword evidence="4" id="KW-0479">Metal-binding</keyword>
<feature type="chain" id="PRO_5036941874" evidence="9">
    <location>
        <begin position="28"/>
        <end position="969"/>
    </location>
</feature>
<keyword evidence="6" id="KW-0862">Zinc</keyword>
<feature type="domain" description="Peptidase M16 C-terminal" evidence="11">
    <location>
        <begin position="233"/>
        <end position="409"/>
    </location>
</feature>
<evidence type="ECO:0000256" key="8">
    <source>
        <dbReference type="RuleBase" id="RU004447"/>
    </source>
</evidence>
<feature type="domain" description="Peptidase M16 N-terminal" evidence="10">
    <location>
        <begin position="72"/>
        <end position="192"/>
    </location>
</feature>
<dbReference type="RefSeq" id="WP_207871155.1">
    <property type="nucleotide sequence ID" value="NZ_CP062222.1"/>
</dbReference>
<accession>A0A975C4T3</accession>
<dbReference type="GO" id="GO:0006508">
    <property type="term" value="P:proteolysis"/>
    <property type="evidence" value="ECO:0007669"/>
    <property type="project" value="UniProtKB-KW"/>
</dbReference>
<evidence type="ECO:0000256" key="3">
    <source>
        <dbReference type="ARBA" id="ARBA00022670"/>
    </source>
</evidence>
<dbReference type="PANTHER" id="PTHR43690">
    <property type="entry name" value="NARDILYSIN"/>
    <property type="match status" value="1"/>
</dbReference>
<dbReference type="Pfam" id="PF05193">
    <property type="entry name" value="Peptidase_M16_C"/>
    <property type="match status" value="2"/>
</dbReference>
<dbReference type="AlphaFoldDB" id="A0A975C4T3"/>
<evidence type="ECO:0000256" key="9">
    <source>
        <dbReference type="SAM" id="SignalP"/>
    </source>
</evidence>
<dbReference type="InterPro" id="IPR011249">
    <property type="entry name" value="Metalloenz_LuxS/M16"/>
</dbReference>
<name>A0A975C4T3_9CAUL</name>
<gene>
    <name evidence="12" type="ORF">IFJ75_03050</name>
</gene>
<organism evidence="12 13">
    <name type="scientific">Brevundimonas goettingensis</name>
    <dbReference type="NCBI Taxonomy" id="2774190"/>
    <lineage>
        <taxon>Bacteria</taxon>
        <taxon>Pseudomonadati</taxon>
        <taxon>Pseudomonadota</taxon>
        <taxon>Alphaproteobacteria</taxon>
        <taxon>Caulobacterales</taxon>
        <taxon>Caulobacteraceae</taxon>
        <taxon>Brevundimonas</taxon>
    </lineage>
</organism>
<keyword evidence="3" id="KW-0645">Protease</keyword>
<proteinExistence type="inferred from homology"/>
<dbReference type="KEGG" id="bgoe:IFJ75_03050"/>
<dbReference type="InterPro" id="IPR007863">
    <property type="entry name" value="Peptidase_M16_C"/>
</dbReference>
<dbReference type="GO" id="GO:0004222">
    <property type="term" value="F:metalloendopeptidase activity"/>
    <property type="evidence" value="ECO:0007669"/>
    <property type="project" value="InterPro"/>
</dbReference>
<dbReference type="SUPFAM" id="SSF63411">
    <property type="entry name" value="LuxS/MPP-like metallohydrolase"/>
    <property type="match status" value="4"/>
</dbReference>
<dbReference type="PANTHER" id="PTHR43690:SF17">
    <property type="entry name" value="PROTEIN YHJJ"/>
    <property type="match status" value="1"/>
</dbReference>
<sequence length="969" mass="102885">MISPRRLLLLAASSTALLTGAALPAWAEIAAPAPVSAPTATPSDPWAQTASDLTPDAGVRFGVLPNGMRYAIMHNATPPHQAALRLRIDAGSLSERDDQQGLAHFLEHMAFNGSTHIAEGDMTKNLERLGMSFGGDTNAQTSFDQTTYMLNLPNTSDEVVDASLFSLREVASELLFASDAVDRERGVIEGEERTSDSPGLRSLKALLPFLAPGQRLADRLPIGDLNIIRTAPRDRFVDFYRAYYRPERATLVAVGDFDVDAMEAKIRAKFGDWTNTAANGADPDLGQIQPRQPETLIHVEPGGQSSAQIFWTVPHDDAPDNSAERRKSVVRSLASAVLNRRLSDIGRQPNPPFIGAGGGYQSLFNALDAGSLSVAFNPGEWKPAIEAVEQEERRLVQYGVTASELNRELTEFRTALTAVAAGAATRQTPSLAAGLVNSVNDDEVFTNPNDDLKRFNEIAPTITVDEVNEAARKTFSGNGPLVFVTSPVPIEGGEAAVTAALEASRATPVTAPVIAADVQWPYADFGTPAQPSHQSEIADLGATLVTFPNGVRMTVKPTTFADKQILITVRAGNGYLDLPTDRPTPVTWAAGSEMTEGGLGKLTAIQLDQVTAGNVVGVSFGADQNAFQFGGSTQPQDLNLQMQLMAAYFTDAAWRPEPFAKTKAAFPQALAQYRATPAGAFSLAAAGLLAGNDPRFGLPTADQISAASLDDMRQIVSQSLSRGPIEIVIVGDIAVADAVAAVGSTFAALPARTPAATPSAQALRVGFPAPTAEPVQLHHTGLPTQALGYVAWPSVDSIGDRKPARIVNLLARVLQLRVTDEIREKQGAAYSPGAAATSSLVFPDYGYVFIQVETPPEALPVFFQTADAIAAGLRDAPVTEDELNRARLSAIESIRRSQAGNGYWLGALKGVQTDPTQIEAIRTVISDLEAITPADLQKAAQTYLQPDRAWRAEVTAETAAPATAAPAAQ</sequence>
<evidence type="ECO:0000256" key="6">
    <source>
        <dbReference type="ARBA" id="ARBA00022833"/>
    </source>
</evidence>
<dbReference type="GO" id="GO:0046872">
    <property type="term" value="F:metal ion binding"/>
    <property type="evidence" value="ECO:0007669"/>
    <property type="project" value="UniProtKB-KW"/>
</dbReference>
<keyword evidence="5" id="KW-0378">Hydrolase</keyword>
<keyword evidence="7" id="KW-0482">Metalloprotease</keyword>
<dbReference type="PROSITE" id="PS00143">
    <property type="entry name" value="INSULINASE"/>
    <property type="match status" value="1"/>
</dbReference>
<feature type="signal peptide" evidence="9">
    <location>
        <begin position="1"/>
        <end position="27"/>
    </location>
</feature>
<dbReference type="Pfam" id="PF00675">
    <property type="entry name" value="Peptidase_M16"/>
    <property type="match status" value="1"/>
</dbReference>
<dbReference type="EMBL" id="CP062222">
    <property type="protein sequence ID" value="QTC91920.1"/>
    <property type="molecule type" value="Genomic_DNA"/>
</dbReference>
<evidence type="ECO:0000256" key="7">
    <source>
        <dbReference type="ARBA" id="ARBA00023049"/>
    </source>
</evidence>
<comment type="cofactor">
    <cofactor evidence="1">
        <name>Zn(2+)</name>
        <dbReference type="ChEBI" id="CHEBI:29105"/>
    </cofactor>
</comment>
<evidence type="ECO:0000256" key="5">
    <source>
        <dbReference type="ARBA" id="ARBA00022801"/>
    </source>
</evidence>
<comment type="similarity">
    <text evidence="2 8">Belongs to the peptidase M16 family.</text>
</comment>
<reference evidence="12" key="1">
    <citation type="submission" date="2020-09" db="EMBL/GenBank/DDBJ databases">
        <title>Brevundimonas sp. LVF2 isolated from a puddle in Goettingen, Germany.</title>
        <authorList>
            <person name="Friedrich I."/>
            <person name="Klassen A."/>
            <person name="Hannes N."/>
            <person name="Schneider D."/>
            <person name="Hertel R."/>
            <person name="Daniel R."/>
        </authorList>
    </citation>
    <scope>NUCLEOTIDE SEQUENCE</scope>
    <source>
        <strain evidence="12">LVF2</strain>
    </source>
</reference>
<dbReference type="InterPro" id="IPR011765">
    <property type="entry name" value="Pept_M16_N"/>
</dbReference>
<dbReference type="InterPro" id="IPR050626">
    <property type="entry name" value="Peptidase_M16"/>
</dbReference>
<evidence type="ECO:0000313" key="12">
    <source>
        <dbReference type="EMBL" id="QTC91920.1"/>
    </source>
</evidence>
<evidence type="ECO:0000259" key="11">
    <source>
        <dbReference type="Pfam" id="PF05193"/>
    </source>
</evidence>
<protein>
    <submittedName>
        <fullName evidence="12">Insulinase family protein</fullName>
    </submittedName>
</protein>
<keyword evidence="13" id="KW-1185">Reference proteome</keyword>
<evidence type="ECO:0000313" key="13">
    <source>
        <dbReference type="Proteomes" id="UP000663918"/>
    </source>
</evidence>
<feature type="domain" description="Peptidase M16 C-terminal" evidence="11">
    <location>
        <begin position="708"/>
        <end position="887"/>
    </location>
</feature>
<evidence type="ECO:0000256" key="2">
    <source>
        <dbReference type="ARBA" id="ARBA00007261"/>
    </source>
</evidence>